<evidence type="ECO:0000313" key="11">
    <source>
        <dbReference type="EMBL" id="OTG08133.1"/>
    </source>
</evidence>
<keyword evidence="11" id="KW-0378">Hydrolase</keyword>
<dbReference type="GO" id="GO:0005743">
    <property type="term" value="C:mitochondrial inner membrane"/>
    <property type="evidence" value="ECO:0007669"/>
    <property type="project" value="UniProtKB-SubCell"/>
</dbReference>
<keyword evidence="5" id="KW-0067">ATP-binding</keyword>
<evidence type="ECO:0000256" key="8">
    <source>
        <dbReference type="SAM" id="MobiDB-lite"/>
    </source>
</evidence>
<protein>
    <submittedName>
        <fullName evidence="11">Putative sulfonylurea receptor, P-loop containing nucleoside triphosphate hydrolase</fullName>
    </submittedName>
</protein>
<keyword evidence="2" id="KW-0813">Transport</keyword>
<keyword evidence="4" id="KW-0547">Nucleotide-binding</keyword>
<dbReference type="InterPro" id="IPR027417">
    <property type="entry name" value="P-loop_NTPase"/>
</dbReference>
<evidence type="ECO:0000256" key="2">
    <source>
        <dbReference type="ARBA" id="ARBA00022448"/>
    </source>
</evidence>
<evidence type="ECO:0000256" key="7">
    <source>
        <dbReference type="ARBA" id="ARBA00023136"/>
    </source>
</evidence>
<dbReference type="PANTHER" id="PTHR24221">
    <property type="entry name" value="ATP-BINDING CASSETTE SUB-FAMILY B"/>
    <property type="match status" value="1"/>
</dbReference>
<dbReference type="GO" id="GO:0016887">
    <property type="term" value="F:ATP hydrolysis activity"/>
    <property type="evidence" value="ECO:0007669"/>
    <property type="project" value="InterPro"/>
</dbReference>
<dbReference type="InterPro" id="IPR011527">
    <property type="entry name" value="ABC1_TM_dom"/>
</dbReference>
<feature type="region of interest" description="Disordered" evidence="8">
    <location>
        <begin position="88"/>
        <end position="110"/>
    </location>
</feature>
<dbReference type="Gene3D" id="3.40.50.300">
    <property type="entry name" value="P-loop containing nucleotide triphosphate hydrolases"/>
    <property type="match status" value="1"/>
</dbReference>
<dbReference type="InterPro" id="IPR003439">
    <property type="entry name" value="ABC_transporter-like_ATP-bd"/>
</dbReference>
<evidence type="ECO:0000256" key="6">
    <source>
        <dbReference type="ARBA" id="ARBA00022989"/>
    </source>
</evidence>
<proteinExistence type="predicted"/>
<dbReference type="SUPFAM" id="SSF90123">
    <property type="entry name" value="ABC transporter transmembrane region"/>
    <property type="match status" value="1"/>
</dbReference>
<dbReference type="Pfam" id="PF00005">
    <property type="entry name" value="ABC_tran"/>
    <property type="match status" value="1"/>
</dbReference>
<evidence type="ECO:0000256" key="3">
    <source>
        <dbReference type="ARBA" id="ARBA00022692"/>
    </source>
</evidence>
<dbReference type="PANTHER" id="PTHR24221:SF402">
    <property type="entry name" value="IRON-SULFUR CLUSTERS TRANSPORTER ABCB7, MITOCHONDRIAL"/>
    <property type="match status" value="1"/>
</dbReference>
<sequence length="579" mass="64464">MQSIISARCGNAVQILLHKMMPISSYSSTDYCRQFLRRSFSDDLRSCLFTRQFSLHRRNPWEVPRKSTRFFEQLNAFVSDAPVRKTGSTPNGYASLTTSSDNDAKGKKLNKKWEESQETDLVTKGERINNAKILSTLAKYLWMKDNMEFRLRVLTAMGFLVGAKVLNVQVPFLFKLAVDWLTTVTGNPSSLSEFTAANSVALAVFVSPAAVLIGYGIARTGASAFNELRTAVFSKVALRTIRSVSRKVFTHLHQLDLRYHLSRETGALNRIIDRGSRAINFILSAMVFNVVPTILEISLVSGILAYNFGAPFAWITSLSVAAYVAFTLAVTQWRTKFRTDMNKADNDASTRAIDSLINYETVKYFNNEQYEAEEYDKYLERYEGAALNTQHSLALLNFGQTLIFSTALTAAMVLSSNGIMNGVATVGDLVMVNGLLFQLSLPLNFLGSVYRETVQSLIDMKSMFQLLEEKAEIKDGDDAKPLKLDGGSIEFENVHFSYLTDRKILDGVSFVVPAGKSVAIVGTSGSGKSTILRMIFRFFDTQSGTVRIDGQDIRKVTLESLRKHIGVVPQDTVSSIKLH</sequence>
<feature type="compositionally biased region" description="Polar residues" evidence="8">
    <location>
        <begin position="88"/>
        <end position="101"/>
    </location>
</feature>
<dbReference type="CDD" id="cd18582">
    <property type="entry name" value="ABC_6TM_ATM1_ABCB7"/>
    <property type="match status" value="1"/>
</dbReference>
<feature type="domain" description="ABC transmembrane type-1" evidence="10">
    <location>
        <begin position="154"/>
        <end position="455"/>
    </location>
</feature>
<feature type="transmembrane region" description="Helical" evidence="9">
    <location>
        <begin position="153"/>
        <end position="174"/>
    </location>
</feature>
<dbReference type="Gene3D" id="1.20.1560.10">
    <property type="entry name" value="ABC transporter type 1, transmembrane domain"/>
    <property type="match status" value="1"/>
</dbReference>
<evidence type="ECO:0000256" key="1">
    <source>
        <dbReference type="ARBA" id="ARBA00004448"/>
    </source>
</evidence>
<dbReference type="Pfam" id="PF00664">
    <property type="entry name" value="ABC_membrane"/>
    <property type="match status" value="1"/>
</dbReference>
<evidence type="ECO:0000259" key="10">
    <source>
        <dbReference type="PROSITE" id="PS50929"/>
    </source>
</evidence>
<dbReference type="GO" id="GO:0140359">
    <property type="term" value="F:ABC-type transporter activity"/>
    <property type="evidence" value="ECO:0007669"/>
    <property type="project" value="InterPro"/>
</dbReference>
<dbReference type="GO" id="GO:0005524">
    <property type="term" value="F:ATP binding"/>
    <property type="evidence" value="ECO:0007669"/>
    <property type="project" value="UniProtKB-KW"/>
</dbReference>
<evidence type="ECO:0000256" key="9">
    <source>
        <dbReference type="SAM" id="Phobius"/>
    </source>
</evidence>
<dbReference type="PROSITE" id="PS50929">
    <property type="entry name" value="ABC_TM1F"/>
    <property type="match status" value="1"/>
</dbReference>
<dbReference type="AlphaFoldDB" id="A0A251TBK7"/>
<keyword evidence="12" id="KW-1185">Reference proteome</keyword>
<keyword evidence="6 9" id="KW-1133">Transmembrane helix</keyword>
<reference evidence="12" key="1">
    <citation type="journal article" date="2017" name="Nature">
        <title>The sunflower genome provides insights into oil metabolism, flowering and Asterid evolution.</title>
        <authorList>
            <person name="Badouin H."/>
            <person name="Gouzy J."/>
            <person name="Grassa C.J."/>
            <person name="Murat F."/>
            <person name="Staton S.E."/>
            <person name="Cottret L."/>
            <person name="Lelandais-Briere C."/>
            <person name="Owens G.L."/>
            <person name="Carrere S."/>
            <person name="Mayjonade B."/>
            <person name="Legrand L."/>
            <person name="Gill N."/>
            <person name="Kane N.C."/>
            <person name="Bowers J.E."/>
            <person name="Hubner S."/>
            <person name="Bellec A."/>
            <person name="Berard A."/>
            <person name="Berges H."/>
            <person name="Blanchet N."/>
            <person name="Boniface M.C."/>
            <person name="Brunel D."/>
            <person name="Catrice O."/>
            <person name="Chaidir N."/>
            <person name="Claudel C."/>
            <person name="Donnadieu C."/>
            <person name="Faraut T."/>
            <person name="Fievet G."/>
            <person name="Helmstetter N."/>
            <person name="King M."/>
            <person name="Knapp S.J."/>
            <person name="Lai Z."/>
            <person name="Le Paslier M.C."/>
            <person name="Lippi Y."/>
            <person name="Lorenzon L."/>
            <person name="Mandel J.R."/>
            <person name="Marage G."/>
            <person name="Marchand G."/>
            <person name="Marquand E."/>
            <person name="Bret-Mestries E."/>
            <person name="Morien E."/>
            <person name="Nambeesan S."/>
            <person name="Nguyen T."/>
            <person name="Pegot-Espagnet P."/>
            <person name="Pouilly N."/>
            <person name="Raftis F."/>
            <person name="Sallet E."/>
            <person name="Schiex T."/>
            <person name="Thomas J."/>
            <person name="Vandecasteele C."/>
            <person name="Vares D."/>
            <person name="Vear F."/>
            <person name="Vautrin S."/>
            <person name="Crespi M."/>
            <person name="Mangin B."/>
            <person name="Burke J.M."/>
            <person name="Salse J."/>
            <person name="Munos S."/>
            <person name="Vincourt P."/>
            <person name="Rieseberg L.H."/>
            <person name="Langlade N.B."/>
        </authorList>
    </citation>
    <scope>NUCLEOTIDE SEQUENCE [LARGE SCALE GENOMIC DNA]</scope>
    <source>
        <strain evidence="12">cv. SF193</strain>
    </source>
</reference>
<dbReference type="Proteomes" id="UP000215914">
    <property type="component" value="Chromosome 11"/>
</dbReference>
<accession>A0A251TBK7</accession>
<dbReference type="STRING" id="4232.A0A251TBK7"/>
<evidence type="ECO:0000256" key="5">
    <source>
        <dbReference type="ARBA" id="ARBA00022840"/>
    </source>
</evidence>
<dbReference type="FunFam" id="1.20.1560.10:FF:000004">
    <property type="entry name" value="ATP-binding cassette sub-family B member 7"/>
    <property type="match status" value="1"/>
</dbReference>
<dbReference type="InterPro" id="IPR036640">
    <property type="entry name" value="ABC1_TM_sf"/>
</dbReference>
<gene>
    <name evidence="11" type="ORF">HannXRQ_Chr11g0338251</name>
</gene>
<comment type="subcellular location">
    <subcellularLocation>
        <location evidence="1">Mitochondrion inner membrane</location>
        <topology evidence="1">Multi-pass membrane protein</topology>
    </subcellularLocation>
</comment>
<dbReference type="EMBL" id="CM007900">
    <property type="protein sequence ID" value="OTG08133.1"/>
    <property type="molecule type" value="Genomic_DNA"/>
</dbReference>
<organism evidence="11 12">
    <name type="scientific">Helianthus annuus</name>
    <name type="common">Common sunflower</name>
    <dbReference type="NCBI Taxonomy" id="4232"/>
    <lineage>
        <taxon>Eukaryota</taxon>
        <taxon>Viridiplantae</taxon>
        <taxon>Streptophyta</taxon>
        <taxon>Embryophyta</taxon>
        <taxon>Tracheophyta</taxon>
        <taxon>Spermatophyta</taxon>
        <taxon>Magnoliopsida</taxon>
        <taxon>eudicotyledons</taxon>
        <taxon>Gunneridae</taxon>
        <taxon>Pentapetalae</taxon>
        <taxon>asterids</taxon>
        <taxon>campanulids</taxon>
        <taxon>Asterales</taxon>
        <taxon>Asteraceae</taxon>
        <taxon>Asteroideae</taxon>
        <taxon>Heliantheae alliance</taxon>
        <taxon>Heliantheae</taxon>
        <taxon>Helianthus</taxon>
    </lineage>
</organism>
<feature type="transmembrane region" description="Helical" evidence="9">
    <location>
        <begin position="278"/>
        <end position="306"/>
    </location>
</feature>
<keyword evidence="11" id="KW-0675">Receptor</keyword>
<keyword evidence="7 9" id="KW-0472">Membrane</keyword>
<name>A0A251TBK7_HELAN</name>
<keyword evidence="3 9" id="KW-0812">Transmembrane</keyword>
<dbReference type="InterPro" id="IPR039421">
    <property type="entry name" value="Type_1_exporter"/>
</dbReference>
<dbReference type="SUPFAM" id="SSF52540">
    <property type="entry name" value="P-loop containing nucleoside triphosphate hydrolases"/>
    <property type="match status" value="1"/>
</dbReference>
<dbReference type="InParanoid" id="A0A251TBK7"/>
<feature type="transmembrane region" description="Helical" evidence="9">
    <location>
        <begin position="194"/>
        <end position="218"/>
    </location>
</feature>
<evidence type="ECO:0000313" key="12">
    <source>
        <dbReference type="Proteomes" id="UP000215914"/>
    </source>
</evidence>
<evidence type="ECO:0000256" key="4">
    <source>
        <dbReference type="ARBA" id="ARBA00022741"/>
    </source>
</evidence>
<feature type="transmembrane region" description="Helical" evidence="9">
    <location>
        <begin position="312"/>
        <end position="333"/>
    </location>
</feature>